<dbReference type="Proteomes" id="UP000271974">
    <property type="component" value="Unassembled WGS sequence"/>
</dbReference>
<dbReference type="AlphaFoldDB" id="A0A433TI84"/>
<evidence type="ECO:0000256" key="10">
    <source>
        <dbReference type="ARBA" id="ARBA00023239"/>
    </source>
</evidence>
<feature type="domain" description="EndoU" evidence="12">
    <location>
        <begin position="35"/>
        <end position="297"/>
    </location>
</feature>
<evidence type="ECO:0000256" key="11">
    <source>
        <dbReference type="RuleBase" id="RU367085"/>
    </source>
</evidence>
<feature type="signal peptide" evidence="11">
    <location>
        <begin position="1"/>
        <end position="20"/>
    </location>
</feature>
<comment type="similarity">
    <text evidence="2 11">Belongs to the ENDOU family.</text>
</comment>
<dbReference type="InterPro" id="IPR037227">
    <property type="entry name" value="EndoU-like"/>
</dbReference>
<dbReference type="GO" id="GO:0046872">
    <property type="term" value="F:metal ion binding"/>
    <property type="evidence" value="ECO:0007669"/>
    <property type="project" value="UniProtKB-UniRule"/>
</dbReference>
<evidence type="ECO:0000256" key="3">
    <source>
        <dbReference type="ARBA" id="ARBA00011245"/>
    </source>
</evidence>
<sequence length="297" mass="33190">MRLLLPVLLLGVAGISQVYSVSPASPATAGDGGGACKNFSQVTQELWTNDLDRLSADDVIVNYQAQLSDRGNIQDGSPQRFFSYVNESRLTSPVYASFLPLLDNYNPVKNVAEVVTAEKLAEEDHFLDVIFATPVWQSVYEYLVCEGKVQDQAGLRTLFKRLWFDLYPRSGKSTILDTSGFEHVMVGEFKSLGSVNGMHNWLAFYEKEKRPAEPNINYYGHTCDVHPDTMCAAFDWDGRKKRLSSFLLNVSPAYDLAVYSLCFVMHRGTCNVIVDGQQKIIRTYSKEGHIATAFIVA</sequence>
<keyword evidence="8 11" id="KW-0694">RNA-binding</keyword>
<protein>
    <recommendedName>
        <fullName evidence="11">Uridylate-specific endoribonuclease</fullName>
        <ecNumber evidence="11">4.6.1.-</ecNumber>
    </recommendedName>
</protein>
<evidence type="ECO:0000256" key="6">
    <source>
        <dbReference type="ARBA" id="ARBA00022759"/>
    </source>
</evidence>
<dbReference type="CDD" id="cd21159">
    <property type="entry name" value="XendoU"/>
    <property type="match status" value="1"/>
</dbReference>
<accession>A0A433TI84</accession>
<keyword evidence="10" id="KW-0456">Lyase</keyword>
<evidence type="ECO:0000256" key="7">
    <source>
        <dbReference type="ARBA" id="ARBA00022801"/>
    </source>
</evidence>
<keyword evidence="5 11" id="KW-0479">Metal-binding</keyword>
<dbReference type="PANTHER" id="PTHR12439:SF42">
    <property type="entry name" value="ENDORIBONUCLEASE-RELATED"/>
    <property type="match status" value="1"/>
</dbReference>
<dbReference type="EMBL" id="RQTK01000349">
    <property type="protein sequence ID" value="RUS81216.1"/>
    <property type="molecule type" value="Genomic_DNA"/>
</dbReference>
<name>A0A433TI84_ELYCH</name>
<dbReference type="GO" id="GO:0004521">
    <property type="term" value="F:RNA endonuclease activity"/>
    <property type="evidence" value="ECO:0007669"/>
    <property type="project" value="UniProtKB-UniRule"/>
</dbReference>
<dbReference type="GO" id="GO:0016829">
    <property type="term" value="F:lyase activity"/>
    <property type="evidence" value="ECO:0007669"/>
    <property type="project" value="UniProtKB-KW"/>
</dbReference>
<keyword evidence="11" id="KW-0732">Signal</keyword>
<gene>
    <name evidence="13" type="ORF">EGW08_011010</name>
</gene>
<dbReference type="OrthoDB" id="430326at2759"/>
<dbReference type="SUPFAM" id="SSF142877">
    <property type="entry name" value="EndoU-like"/>
    <property type="match status" value="1"/>
</dbReference>
<organism evidence="13 14">
    <name type="scientific">Elysia chlorotica</name>
    <name type="common">Eastern emerald elysia</name>
    <name type="synonym">Sea slug</name>
    <dbReference type="NCBI Taxonomy" id="188477"/>
    <lineage>
        <taxon>Eukaryota</taxon>
        <taxon>Metazoa</taxon>
        <taxon>Spiralia</taxon>
        <taxon>Lophotrochozoa</taxon>
        <taxon>Mollusca</taxon>
        <taxon>Gastropoda</taxon>
        <taxon>Heterobranchia</taxon>
        <taxon>Euthyneura</taxon>
        <taxon>Panpulmonata</taxon>
        <taxon>Sacoglossa</taxon>
        <taxon>Placobranchoidea</taxon>
        <taxon>Plakobranchidae</taxon>
        <taxon>Elysia</taxon>
    </lineage>
</organism>
<dbReference type="InterPro" id="IPR039787">
    <property type="entry name" value="ENDOU"/>
</dbReference>
<dbReference type="GO" id="GO:0003723">
    <property type="term" value="F:RNA binding"/>
    <property type="evidence" value="ECO:0007669"/>
    <property type="project" value="UniProtKB-UniRule"/>
</dbReference>
<comment type="catalytic activity">
    <reaction evidence="11">
        <text>ribonucleotidyl-uridine-RNA = a 5'-end dephospho-uridine-RNA + a 3'-end 2',3'-cyclophospho-ribonucleotide-RNA</text>
        <dbReference type="Rhea" id="RHEA:67792"/>
        <dbReference type="Rhea" id="RHEA-COMP:10464"/>
        <dbReference type="Rhea" id="RHEA-COMP:17354"/>
        <dbReference type="Rhea" id="RHEA-COMP:17356"/>
        <dbReference type="ChEBI" id="CHEBI:83064"/>
        <dbReference type="ChEBI" id="CHEBI:173117"/>
        <dbReference type="ChEBI" id="CHEBI:173224"/>
    </reaction>
</comment>
<evidence type="ECO:0000256" key="9">
    <source>
        <dbReference type="ARBA" id="ARBA00023211"/>
    </source>
</evidence>
<reference evidence="13 14" key="1">
    <citation type="submission" date="2019-01" db="EMBL/GenBank/DDBJ databases">
        <title>A draft genome assembly of the solar-powered sea slug Elysia chlorotica.</title>
        <authorList>
            <person name="Cai H."/>
            <person name="Li Q."/>
            <person name="Fang X."/>
            <person name="Li J."/>
            <person name="Curtis N.E."/>
            <person name="Altenburger A."/>
            <person name="Shibata T."/>
            <person name="Feng M."/>
            <person name="Maeda T."/>
            <person name="Schwartz J.A."/>
            <person name="Shigenobu S."/>
            <person name="Lundholm N."/>
            <person name="Nishiyama T."/>
            <person name="Yang H."/>
            <person name="Hasebe M."/>
            <person name="Li S."/>
            <person name="Pierce S.K."/>
            <person name="Wang J."/>
        </authorList>
    </citation>
    <scope>NUCLEOTIDE SEQUENCE [LARGE SCALE GENOMIC DNA]</scope>
    <source>
        <strain evidence="13">EC2010</strain>
        <tissue evidence="13">Whole organism of an adult</tissue>
    </source>
</reference>
<dbReference type="PROSITE" id="PS51959">
    <property type="entry name" value="ENDOU"/>
    <property type="match status" value="1"/>
</dbReference>
<keyword evidence="9 11" id="KW-0464">Manganese</keyword>
<keyword evidence="7 11" id="KW-0378">Hydrolase</keyword>
<evidence type="ECO:0000256" key="4">
    <source>
        <dbReference type="ARBA" id="ARBA00022722"/>
    </source>
</evidence>
<evidence type="ECO:0000256" key="5">
    <source>
        <dbReference type="ARBA" id="ARBA00022723"/>
    </source>
</evidence>
<dbReference type="GO" id="GO:0016787">
    <property type="term" value="F:hydrolase activity"/>
    <property type="evidence" value="ECO:0007669"/>
    <property type="project" value="UniProtKB-KW"/>
</dbReference>
<dbReference type="InterPro" id="IPR018998">
    <property type="entry name" value="EndoU_C"/>
</dbReference>
<keyword evidence="4 11" id="KW-0540">Nuclease</keyword>
<evidence type="ECO:0000313" key="13">
    <source>
        <dbReference type="EMBL" id="RUS81216.1"/>
    </source>
</evidence>
<keyword evidence="14" id="KW-1185">Reference proteome</keyword>
<comment type="caution">
    <text evidence="13">The sequence shown here is derived from an EMBL/GenBank/DDBJ whole genome shotgun (WGS) entry which is preliminary data.</text>
</comment>
<evidence type="ECO:0000256" key="1">
    <source>
        <dbReference type="ARBA" id="ARBA00001936"/>
    </source>
</evidence>
<comment type="subunit">
    <text evidence="3 11">Monomer.</text>
</comment>
<evidence type="ECO:0000259" key="12">
    <source>
        <dbReference type="PROSITE" id="PS51959"/>
    </source>
</evidence>
<evidence type="ECO:0000256" key="2">
    <source>
        <dbReference type="ARBA" id="ARBA00010168"/>
    </source>
</evidence>
<dbReference type="EC" id="4.6.1.-" evidence="11"/>
<feature type="chain" id="PRO_5026378832" description="Uridylate-specific endoribonuclease" evidence="11">
    <location>
        <begin position="21"/>
        <end position="297"/>
    </location>
</feature>
<evidence type="ECO:0000313" key="14">
    <source>
        <dbReference type="Proteomes" id="UP000271974"/>
    </source>
</evidence>
<proteinExistence type="inferred from homology"/>
<dbReference type="PANTHER" id="PTHR12439">
    <property type="entry name" value="PLACENTAL PROTEIN 11-RELATED"/>
    <property type="match status" value="1"/>
</dbReference>
<dbReference type="Pfam" id="PF09412">
    <property type="entry name" value="XendoU"/>
    <property type="match status" value="1"/>
</dbReference>
<evidence type="ECO:0000256" key="8">
    <source>
        <dbReference type="ARBA" id="ARBA00022884"/>
    </source>
</evidence>
<keyword evidence="6 11" id="KW-0255">Endonuclease</keyword>
<comment type="cofactor">
    <cofactor evidence="1 11">
        <name>Mn(2+)</name>
        <dbReference type="ChEBI" id="CHEBI:29035"/>
    </cofactor>
</comment>